<evidence type="ECO:0000256" key="11">
    <source>
        <dbReference type="SAM" id="Phobius"/>
    </source>
</evidence>
<evidence type="ECO:0000256" key="1">
    <source>
        <dbReference type="ARBA" id="ARBA00004141"/>
    </source>
</evidence>
<dbReference type="InterPro" id="IPR052217">
    <property type="entry name" value="Mito/Peroxisomal_Carrier"/>
</dbReference>
<evidence type="ECO:0000313" key="13">
    <source>
        <dbReference type="Proteomes" id="UP000316079"/>
    </source>
</evidence>
<keyword evidence="7 8" id="KW-0472">Membrane</keyword>
<dbReference type="GO" id="GO:0080122">
    <property type="term" value="F:AMP transmembrane transporter activity"/>
    <property type="evidence" value="ECO:0007669"/>
    <property type="project" value="TreeGrafter"/>
</dbReference>
<dbReference type="InterPro" id="IPR018108">
    <property type="entry name" value="MCP_transmembrane"/>
</dbReference>
<feature type="transmembrane region" description="Helical" evidence="11">
    <location>
        <begin position="110"/>
        <end position="130"/>
    </location>
</feature>
<evidence type="ECO:0000256" key="5">
    <source>
        <dbReference type="ARBA" id="ARBA00022737"/>
    </source>
</evidence>
<reference evidence="12 13" key="1">
    <citation type="journal article" date="2019" name="Sci. Data">
        <title>Hybrid genome assembly and annotation of Danionella translucida.</title>
        <authorList>
            <person name="Kadobianskyi M."/>
            <person name="Schulze L."/>
            <person name="Schuelke M."/>
            <person name="Judkewitz B."/>
        </authorList>
    </citation>
    <scope>NUCLEOTIDE SEQUENCE [LARGE SCALE GENOMIC DNA]</scope>
    <source>
        <strain evidence="12 13">Bolton</strain>
    </source>
</reference>
<comment type="similarity">
    <text evidence="2 9">Belongs to the mitochondrial carrier (TC 2.A.29) family.</text>
</comment>
<evidence type="ECO:0000256" key="7">
    <source>
        <dbReference type="ARBA" id="ARBA00023136"/>
    </source>
</evidence>
<dbReference type="OrthoDB" id="10266426at2759"/>
<comment type="caution">
    <text evidence="12">The sequence shown here is derived from an EMBL/GenBank/DDBJ whole genome shotgun (WGS) entry which is preliminary data.</text>
</comment>
<feature type="compositionally biased region" description="Basic and acidic residues" evidence="10">
    <location>
        <begin position="174"/>
        <end position="183"/>
    </location>
</feature>
<accession>A0A553NHY5</accession>
<gene>
    <name evidence="12" type="ORF">DNTS_026087</name>
</gene>
<evidence type="ECO:0000256" key="8">
    <source>
        <dbReference type="PROSITE-ProRule" id="PRU00282"/>
    </source>
</evidence>
<evidence type="ECO:0000256" key="10">
    <source>
        <dbReference type="SAM" id="MobiDB-lite"/>
    </source>
</evidence>
<keyword evidence="3 9" id="KW-0813">Transport</keyword>
<name>A0A553NHY5_9TELE</name>
<feature type="repeat" description="Solcar" evidence="8">
    <location>
        <begin position="289"/>
        <end position="383"/>
    </location>
</feature>
<dbReference type="Pfam" id="PF00153">
    <property type="entry name" value="Mito_carr"/>
    <property type="match status" value="4"/>
</dbReference>
<feature type="repeat" description="Solcar" evidence="8">
    <location>
        <begin position="204"/>
        <end position="276"/>
    </location>
</feature>
<evidence type="ECO:0000256" key="9">
    <source>
        <dbReference type="RuleBase" id="RU000488"/>
    </source>
</evidence>
<dbReference type="GO" id="GO:0051724">
    <property type="term" value="F:NAD transmembrane transporter activity"/>
    <property type="evidence" value="ECO:0007669"/>
    <property type="project" value="TreeGrafter"/>
</dbReference>
<feature type="transmembrane region" description="Helical" evidence="11">
    <location>
        <begin position="73"/>
        <end position="90"/>
    </location>
</feature>
<dbReference type="PANTHER" id="PTHR45939">
    <property type="entry name" value="PEROXISOMAL MEMBRANE PROTEIN PMP34-RELATED"/>
    <property type="match status" value="1"/>
</dbReference>
<dbReference type="GO" id="GO:0015228">
    <property type="term" value="F:coenzyme A transmembrane transporter activity"/>
    <property type="evidence" value="ECO:0007669"/>
    <property type="project" value="TreeGrafter"/>
</dbReference>
<evidence type="ECO:0000256" key="6">
    <source>
        <dbReference type="ARBA" id="ARBA00022989"/>
    </source>
</evidence>
<dbReference type="GO" id="GO:0015217">
    <property type="term" value="F:ADP transmembrane transporter activity"/>
    <property type="evidence" value="ECO:0007669"/>
    <property type="project" value="TreeGrafter"/>
</dbReference>
<evidence type="ECO:0000256" key="4">
    <source>
        <dbReference type="ARBA" id="ARBA00022692"/>
    </source>
</evidence>
<dbReference type="PROSITE" id="PS50920">
    <property type="entry name" value="SOLCAR"/>
    <property type="match status" value="3"/>
</dbReference>
<dbReference type="AlphaFoldDB" id="A0A553NHY5"/>
<dbReference type="InterPro" id="IPR023395">
    <property type="entry name" value="MCP_dom_sf"/>
</dbReference>
<feature type="region of interest" description="Disordered" evidence="10">
    <location>
        <begin position="165"/>
        <end position="194"/>
    </location>
</feature>
<dbReference type="Gene3D" id="1.50.40.10">
    <property type="entry name" value="Mitochondrial carrier domain"/>
    <property type="match status" value="2"/>
</dbReference>
<dbReference type="GO" id="GO:0015230">
    <property type="term" value="F:FAD transmembrane transporter activity"/>
    <property type="evidence" value="ECO:0007669"/>
    <property type="project" value="TreeGrafter"/>
</dbReference>
<evidence type="ECO:0000256" key="2">
    <source>
        <dbReference type="ARBA" id="ARBA00006375"/>
    </source>
</evidence>
<dbReference type="SUPFAM" id="SSF103506">
    <property type="entry name" value="Mitochondrial carrier"/>
    <property type="match status" value="1"/>
</dbReference>
<evidence type="ECO:0000313" key="12">
    <source>
        <dbReference type="EMBL" id="TRY65066.1"/>
    </source>
</evidence>
<sequence length="396" mass="43715">MSESSVSVSLLSYETLVHAVAGAMGSVTAMTVFFPLDTARIRLQVDETRKSQSTPIILAEIVKEEGVWSLYRGWFPVISSLCCSNFVYFYTFNTLKRAMVTERSRPGTDLLMGFISGAVNVLLTTPMWVVNTRLKLQGAKFRNEDLQQTNYKGILGFNLNSKVETDAASPDSDETSKNDRGHGGGEPGALGGTVNTSGDVLDLHNYSLSKEGPNLITLMTFLSPRETTTTPADLNAFSQIVSHEGVWRLWDGVLPSLMLVFNPALQFTVYEAMKRRAARGDRRSELVKISSFEIFIFGAIAKAFATTATYPLQTVQAILRFGQYKTEGRGGLLGGLRNLLALLMDRIKRQGALGLYKGLEAKLLQTVLTAALMFVVYEKITHATFKLMGLQRKLKH</sequence>
<keyword evidence="6 11" id="KW-1133">Transmembrane helix</keyword>
<organism evidence="12 13">
    <name type="scientific">Danionella cerebrum</name>
    <dbReference type="NCBI Taxonomy" id="2873325"/>
    <lineage>
        <taxon>Eukaryota</taxon>
        <taxon>Metazoa</taxon>
        <taxon>Chordata</taxon>
        <taxon>Craniata</taxon>
        <taxon>Vertebrata</taxon>
        <taxon>Euteleostomi</taxon>
        <taxon>Actinopterygii</taxon>
        <taxon>Neopterygii</taxon>
        <taxon>Teleostei</taxon>
        <taxon>Ostariophysi</taxon>
        <taxon>Cypriniformes</taxon>
        <taxon>Danionidae</taxon>
        <taxon>Danioninae</taxon>
        <taxon>Danionella</taxon>
    </lineage>
</organism>
<feature type="transmembrane region" description="Helical" evidence="11">
    <location>
        <begin position="16"/>
        <end position="36"/>
    </location>
</feature>
<keyword evidence="13" id="KW-1185">Reference proteome</keyword>
<dbReference type="STRING" id="623744.A0A553NHY5"/>
<keyword evidence="5" id="KW-0677">Repeat</keyword>
<evidence type="ECO:0000256" key="3">
    <source>
        <dbReference type="ARBA" id="ARBA00022448"/>
    </source>
</evidence>
<protein>
    <recommendedName>
        <fullName evidence="14">Peroxisomal membrane protein PMP34</fullName>
    </recommendedName>
</protein>
<dbReference type="GO" id="GO:0005347">
    <property type="term" value="F:ATP transmembrane transporter activity"/>
    <property type="evidence" value="ECO:0007669"/>
    <property type="project" value="TreeGrafter"/>
</dbReference>
<proteinExistence type="inferred from homology"/>
<dbReference type="GO" id="GO:0005778">
    <property type="term" value="C:peroxisomal membrane"/>
    <property type="evidence" value="ECO:0007669"/>
    <property type="project" value="TreeGrafter"/>
</dbReference>
<comment type="subcellular location">
    <subcellularLocation>
        <location evidence="1">Membrane</location>
        <topology evidence="1">Multi-pass membrane protein</topology>
    </subcellularLocation>
</comment>
<feature type="repeat" description="Solcar" evidence="8">
    <location>
        <begin position="13"/>
        <end position="98"/>
    </location>
</feature>
<keyword evidence="4 8" id="KW-0812">Transmembrane</keyword>
<dbReference type="GO" id="GO:0044610">
    <property type="term" value="F:FMN transmembrane transporter activity"/>
    <property type="evidence" value="ECO:0007669"/>
    <property type="project" value="TreeGrafter"/>
</dbReference>
<dbReference type="Proteomes" id="UP000316079">
    <property type="component" value="Unassembled WGS sequence"/>
</dbReference>
<dbReference type="EMBL" id="SRMA01026953">
    <property type="protein sequence ID" value="TRY65066.1"/>
    <property type="molecule type" value="Genomic_DNA"/>
</dbReference>
<dbReference type="PANTHER" id="PTHR45939:SF3">
    <property type="entry name" value="PEROXISOMAL MEMBRANE PROTEIN PMP34-LIKE"/>
    <property type="match status" value="1"/>
</dbReference>
<evidence type="ECO:0008006" key="14">
    <source>
        <dbReference type="Google" id="ProtNLM"/>
    </source>
</evidence>